<feature type="transmembrane region" description="Helical" evidence="1">
    <location>
        <begin position="312"/>
        <end position="331"/>
    </location>
</feature>
<feature type="transmembrane region" description="Helical" evidence="1">
    <location>
        <begin position="368"/>
        <end position="388"/>
    </location>
</feature>
<proteinExistence type="predicted"/>
<dbReference type="PANTHER" id="PTHR36178:SF1">
    <property type="entry name" value="SODIUM_GLUTAMATE SYMPORTER"/>
    <property type="match status" value="1"/>
</dbReference>
<feature type="transmembrane region" description="Helical" evidence="1">
    <location>
        <begin position="240"/>
        <end position="258"/>
    </location>
</feature>
<evidence type="ECO:0000256" key="1">
    <source>
        <dbReference type="SAM" id="Phobius"/>
    </source>
</evidence>
<feature type="transmembrane region" description="Helical" evidence="1">
    <location>
        <begin position="105"/>
        <end position="129"/>
    </location>
</feature>
<keyword evidence="1" id="KW-0812">Transmembrane</keyword>
<dbReference type="Proteomes" id="UP001058120">
    <property type="component" value="Chromosome"/>
</dbReference>
<evidence type="ECO:0000313" key="3">
    <source>
        <dbReference type="Proteomes" id="UP001058120"/>
    </source>
</evidence>
<feature type="transmembrane region" description="Helical" evidence="1">
    <location>
        <begin position="420"/>
        <end position="444"/>
    </location>
</feature>
<dbReference type="EMBL" id="CP065938">
    <property type="protein sequence ID" value="UWX05563.1"/>
    <property type="molecule type" value="Genomic_DNA"/>
</dbReference>
<feature type="transmembrane region" description="Helical" evidence="1">
    <location>
        <begin position="37"/>
        <end position="56"/>
    </location>
</feature>
<dbReference type="InterPro" id="IPR004445">
    <property type="entry name" value="GltS"/>
</dbReference>
<dbReference type="RefSeq" id="WP_334315147.1">
    <property type="nucleotide sequence ID" value="NZ_CP065938.1"/>
</dbReference>
<dbReference type="Pfam" id="PF03616">
    <property type="entry name" value="Glt_symporter"/>
    <property type="match status" value="1"/>
</dbReference>
<name>A0ABY5Y0N1_9BACT</name>
<feature type="transmembrane region" description="Helical" evidence="1">
    <location>
        <begin position="273"/>
        <end position="292"/>
    </location>
</feature>
<keyword evidence="3" id="KW-1185">Reference proteome</keyword>
<protein>
    <submittedName>
        <fullName evidence="2">Sodium:glutamate symporter</fullName>
    </submittedName>
</protein>
<feature type="transmembrane region" description="Helical" evidence="1">
    <location>
        <begin position="141"/>
        <end position="163"/>
    </location>
</feature>
<sequence length="456" mass="50380">MGAFFDMSVLASLAFLAVMLLVGVLLRAKVTFFQNFLVPACIIGGIIGAIIMNTTSIPGINQKLYEQLAYHFFAFSFICLGLRGTGCIQKEECSDTTKELVKGSIWQGFMFYMSMCSQVLVATAVIYLINFIFQKDFLACMGFLGAQGFTAGPGATLSSGLLWEKFGHANMGQVGLAFSGIGFIVSFVIGVPLVRWGLRKKLNTFPVGNFDKEMLTGIHDKENTPVGMHQVTTTANVDSLAFHIALVLGTWIITYYLVDFITFYCSKSIAGTIWGNLFFVGMILGMGIRFILTKFNAVHIIDSDTMNRLTGWSVEFLLLCTLAGVQFAMVAEYWLPIITVSLVLAFYALFFCLYFGRRVPGYSFERTVMLFGTVTGTIPTGLLLLRMVDNEYKSTVSVEIALSNFNFCFLFYVNLSLHGYAVYGWGMPATLAVFSATFIGLLILSKLLKNIGPKQY</sequence>
<keyword evidence="1" id="KW-1133">Transmembrane helix</keyword>
<feature type="transmembrane region" description="Helical" evidence="1">
    <location>
        <begin position="175"/>
        <end position="194"/>
    </location>
</feature>
<keyword evidence="1" id="KW-0472">Membrane</keyword>
<accession>A0ABY5Y0N1</accession>
<dbReference type="PANTHER" id="PTHR36178">
    <property type="entry name" value="SLR0625 PROTEIN"/>
    <property type="match status" value="1"/>
</dbReference>
<evidence type="ECO:0000313" key="2">
    <source>
        <dbReference type="EMBL" id="UWX05563.1"/>
    </source>
</evidence>
<gene>
    <name evidence="2" type="ORF">JBF11_08970</name>
</gene>
<organism evidence="2 3">
    <name type="scientific">Taurinivorans muris</name>
    <dbReference type="NCBI Taxonomy" id="2787751"/>
    <lineage>
        <taxon>Bacteria</taxon>
        <taxon>Pseudomonadati</taxon>
        <taxon>Thermodesulfobacteriota</taxon>
        <taxon>Desulfovibrionia</taxon>
        <taxon>Desulfovibrionales</taxon>
        <taxon>Desulfovibrionaceae</taxon>
        <taxon>Taurinivorans</taxon>
    </lineage>
</organism>
<reference evidence="2" key="1">
    <citation type="submission" date="2020-12" db="EMBL/GenBank/DDBJ databases">
        <title>Taurinivorans muris gen. nov., sp. nov., fundamental and realized metabolic niche of a ubiquitous sulfidogenic bacterium in the murine intestine.</title>
        <authorList>
            <person name="Ye H."/>
            <person name="Hanson B.T."/>
            <person name="Loy A."/>
        </authorList>
    </citation>
    <scope>NUCLEOTIDE SEQUENCE</scope>
    <source>
        <strain evidence="2">LT0009</strain>
    </source>
</reference>
<feature type="transmembrane region" description="Helical" evidence="1">
    <location>
        <begin position="337"/>
        <end position="356"/>
    </location>
</feature>